<dbReference type="EMBL" id="PGLV01000001">
    <property type="protein sequence ID" value="POZ57492.1"/>
    <property type="molecule type" value="Genomic_DNA"/>
</dbReference>
<comment type="caution">
    <text evidence="6">The sequence shown here is derived from an EMBL/GenBank/DDBJ whole genome shotgun (WGS) entry which is preliminary data.</text>
</comment>
<evidence type="ECO:0000259" key="5">
    <source>
        <dbReference type="PROSITE" id="PS50893"/>
    </source>
</evidence>
<dbReference type="GO" id="GO:0098796">
    <property type="term" value="C:membrane protein complex"/>
    <property type="evidence" value="ECO:0007669"/>
    <property type="project" value="UniProtKB-ARBA"/>
</dbReference>
<dbReference type="PANTHER" id="PTHR42798">
    <property type="entry name" value="LIPOPROTEIN-RELEASING SYSTEM ATP-BINDING PROTEIN LOLD"/>
    <property type="match status" value="1"/>
</dbReference>
<evidence type="ECO:0000313" key="7">
    <source>
        <dbReference type="Proteomes" id="UP000237319"/>
    </source>
</evidence>
<dbReference type="Gene3D" id="3.40.50.300">
    <property type="entry name" value="P-loop containing nucleotide triphosphate hydrolases"/>
    <property type="match status" value="1"/>
</dbReference>
<evidence type="ECO:0000256" key="3">
    <source>
        <dbReference type="ARBA" id="ARBA00022741"/>
    </source>
</evidence>
<dbReference type="InterPro" id="IPR027417">
    <property type="entry name" value="P-loop_NTPase"/>
</dbReference>
<gene>
    <name evidence="6" type="primary">bceA_1</name>
    <name evidence="6" type="ORF">LYSIN_02276</name>
</gene>
<sequence>MNNILEATRINKIVELGKNNELHILKDVNLEIKEGEFVAVMGPSGSGKSTLLYNVSGMDRISSGDVLFKGNEIGKLKEENLAKIRLNNMGFIFQNINLLKNLSLIDNVMFPALVSKDADKNKVYKRAKKLLEMTGIAALENNNINQASGGQLQRVAICRALINDPDIIFGDEPTGALDSKSATEIMSLLTEINKKGTTVMLVTHDAKVAAKTERVLFMVDGKIVASKKMNKFDAKVDNIKEREESIMKWIVESTDTYSNKDVSGEKMAK</sequence>
<comment type="similarity">
    <text evidence="1">Belongs to the ABC transporter superfamily.</text>
</comment>
<name>A0A2S5D3D6_LYSSH</name>
<keyword evidence="2" id="KW-0813">Transport</keyword>
<dbReference type="PANTHER" id="PTHR42798:SF7">
    <property type="entry name" value="ALPHA-D-RIBOSE 1-METHYLPHOSPHONATE 5-TRIPHOSPHATE SYNTHASE SUBUNIT PHNL"/>
    <property type="match status" value="1"/>
</dbReference>
<accession>A0A2S5D3D6</accession>
<dbReference type="PROSITE" id="PS50893">
    <property type="entry name" value="ABC_TRANSPORTER_2"/>
    <property type="match status" value="1"/>
</dbReference>
<dbReference type="FunFam" id="3.40.50.300:FF:000032">
    <property type="entry name" value="Export ABC transporter ATP-binding protein"/>
    <property type="match status" value="1"/>
</dbReference>
<dbReference type="RefSeq" id="WP_069509908.1">
    <property type="nucleotide sequence ID" value="NZ_CP194323.1"/>
</dbReference>
<reference evidence="6 7" key="1">
    <citation type="submission" date="2017-11" db="EMBL/GenBank/DDBJ databases">
        <title>Genome sequence of Lysinibacillus sphaericus, a lignin-degrading bacteria isolated from municipal solid waste soil.</title>
        <authorList>
            <person name="Persinoti G.F."/>
            <person name="Paixao D.A."/>
            <person name="Bugg T.D."/>
            <person name="Squina F.M."/>
        </authorList>
    </citation>
    <scope>NUCLEOTIDE SEQUENCE [LARGE SCALE GENOMIC DNA]</scope>
    <source>
        <strain evidence="6 7">A1</strain>
    </source>
</reference>
<evidence type="ECO:0000256" key="2">
    <source>
        <dbReference type="ARBA" id="ARBA00022448"/>
    </source>
</evidence>
<dbReference type="CDD" id="cd03255">
    <property type="entry name" value="ABC_MJ0796_LolCDE_FtsE"/>
    <property type="match status" value="1"/>
</dbReference>
<dbReference type="InterPro" id="IPR017911">
    <property type="entry name" value="MacB-like_ATP-bd"/>
</dbReference>
<dbReference type="GO" id="GO:0022857">
    <property type="term" value="F:transmembrane transporter activity"/>
    <property type="evidence" value="ECO:0007669"/>
    <property type="project" value="UniProtKB-ARBA"/>
</dbReference>
<keyword evidence="4 6" id="KW-0067">ATP-binding</keyword>
<keyword evidence="3" id="KW-0547">Nucleotide-binding</keyword>
<protein>
    <submittedName>
        <fullName evidence="6">Bacitracin export ATP-binding protein BceA</fullName>
    </submittedName>
</protein>
<dbReference type="GO" id="GO:0016887">
    <property type="term" value="F:ATP hydrolysis activity"/>
    <property type="evidence" value="ECO:0007669"/>
    <property type="project" value="InterPro"/>
</dbReference>
<feature type="domain" description="ABC transporter" evidence="5">
    <location>
        <begin position="8"/>
        <end position="245"/>
    </location>
</feature>
<dbReference type="InterPro" id="IPR003439">
    <property type="entry name" value="ABC_transporter-like_ATP-bd"/>
</dbReference>
<evidence type="ECO:0000256" key="4">
    <source>
        <dbReference type="ARBA" id="ARBA00022840"/>
    </source>
</evidence>
<dbReference type="InterPro" id="IPR003593">
    <property type="entry name" value="AAA+_ATPase"/>
</dbReference>
<proteinExistence type="inferred from homology"/>
<dbReference type="AlphaFoldDB" id="A0A2S5D3D6"/>
<dbReference type="GO" id="GO:0005524">
    <property type="term" value="F:ATP binding"/>
    <property type="evidence" value="ECO:0007669"/>
    <property type="project" value="UniProtKB-KW"/>
</dbReference>
<evidence type="ECO:0000313" key="6">
    <source>
        <dbReference type="EMBL" id="POZ57492.1"/>
    </source>
</evidence>
<organism evidence="6 7">
    <name type="scientific">Lysinibacillus sphaericus</name>
    <name type="common">Bacillus sphaericus</name>
    <dbReference type="NCBI Taxonomy" id="1421"/>
    <lineage>
        <taxon>Bacteria</taxon>
        <taxon>Bacillati</taxon>
        <taxon>Bacillota</taxon>
        <taxon>Bacilli</taxon>
        <taxon>Bacillales</taxon>
        <taxon>Bacillaceae</taxon>
        <taxon>Lysinibacillus</taxon>
    </lineage>
</organism>
<keyword evidence="7" id="KW-1185">Reference proteome</keyword>
<dbReference type="Pfam" id="PF00005">
    <property type="entry name" value="ABC_tran"/>
    <property type="match status" value="1"/>
</dbReference>
<dbReference type="SMART" id="SM00382">
    <property type="entry name" value="AAA"/>
    <property type="match status" value="1"/>
</dbReference>
<dbReference type="Proteomes" id="UP000237319">
    <property type="component" value="Unassembled WGS sequence"/>
</dbReference>
<evidence type="ECO:0000256" key="1">
    <source>
        <dbReference type="ARBA" id="ARBA00005417"/>
    </source>
</evidence>
<dbReference type="SUPFAM" id="SSF52540">
    <property type="entry name" value="P-loop containing nucleoside triphosphate hydrolases"/>
    <property type="match status" value="1"/>
</dbReference>